<feature type="domain" description="ApaG" evidence="3">
    <location>
        <begin position="3"/>
        <end position="127"/>
    </location>
</feature>
<evidence type="ECO:0000313" key="5">
    <source>
        <dbReference type="Proteomes" id="UP000199415"/>
    </source>
</evidence>
<dbReference type="InterPro" id="IPR023065">
    <property type="entry name" value="Uncharacterised_ApaG"/>
</dbReference>
<keyword evidence="5" id="KW-1185">Reference proteome</keyword>
<protein>
    <recommendedName>
        <fullName evidence="1 2">Protein ApaG</fullName>
    </recommendedName>
</protein>
<gene>
    <name evidence="2" type="primary">apaG</name>
    <name evidence="4" type="ORF">SAMN05216241_11140</name>
</gene>
<dbReference type="Gene3D" id="2.60.40.1470">
    <property type="entry name" value="ApaG domain"/>
    <property type="match status" value="1"/>
</dbReference>
<dbReference type="Proteomes" id="UP000199415">
    <property type="component" value="Unassembled WGS sequence"/>
</dbReference>
<evidence type="ECO:0000313" key="4">
    <source>
        <dbReference type="EMBL" id="SDG41359.1"/>
    </source>
</evidence>
<evidence type="ECO:0000256" key="2">
    <source>
        <dbReference type="HAMAP-Rule" id="MF_00791"/>
    </source>
</evidence>
<name>A0A1G7U2S9_9PROT</name>
<dbReference type="SUPFAM" id="SSF110069">
    <property type="entry name" value="ApaG-like"/>
    <property type="match status" value="1"/>
</dbReference>
<dbReference type="InterPro" id="IPR036767">
    <property type="entry name" value="ApaG_sf"/>
</dbReference>
<dbReference type="PANTHER" id="PTHR14289">
    <property type="entry name" value="F-BOX ONLY PROTEIN 3"/>
    <property type="match status" value="1"/>
</dbReference>
<dbReference type="OrthoDB" id="9795226at2"/>
<dbReference type="RefSeq" id="WP_090021398.1">
    <property type="nucleotide sequence ID" value="NZ_FNCE01000011.1"/>
</dbReference>
<evidence type="ECO:0000256" key="1">
    <source>
        <dbReference type="ARBA" id="ARBA00017693"/>
    </source>
</evidence>
<dbReference type="HAMAP" id="MF_00791">
    <property type="entry name" value="ApaG"/>
    <property type="match status" value="1"/>
</dbReference>
<organism evidence="4 5">
    <name type="scientific">Limimonas halophila</name>
    <dbReference type="NCBI Taxonomy" id="1082479"/>
    <lineage>
        <taxon>Bacteria</taxon>
        <taxon>Pseudomonadati</taxon>
        <taxon>Pseudomonadota</taxon>
        <taxon>Alphaproteobacteria</taxon>
        <taxon>Rhodospirillales</taxon>
        <taxon>Rhodovibrionaceae</taxon>
        <taxon>Limimonas</taxon>
    </lineage>
</organism>
<dbReference type="PROSITE" id="PS51087">
    <property type="entry name" value="APAG"/>
    <property type="match status" value="1"/>
</dbReference>
<reference evidence="4 5" key="1">
    <citation type="submission" date="2016-10" db="EMBL/GenBank/DDBJ databases">
        <authorList>
            <person name="de Groot N.N."/>
        </authorList>
    </citation>
    <scope>NUCLEOTIDE SEQUENCE [LARGE SCALE GENOMIC DNA]</scope>
    <source>
        <strain evidence="4 5">DSM 25584</strain>
    </source>
</reference>
<accession>A0A1G7U2S9</accession>
<dbReference type="STRING" id="1082479.SAMN05216241_11140"/>
<dbReference type="GO" id="GO:0070987">
    <property type="term" value="P:error-free translesion synthesis"/>
    <property type="evidence" value="ECO:0007669"/>
    <property type="project" value="TreeGrafter"/>
</dbReference>
<proteinExistence type="inferred from homology"/>
<dbReference type="AlphaFoldDB" id="A0A1G7U2S9"/>
<sequence length="130" mass="14625">MYSHTTQDIRITVQPYYLDDQSSPSEEHYVWAYHVKIENVGERTVQLLKRHWQITDARGCIQEVRGSGVVGEQPVLEPGESFEYTSGTPLAAPSGVMVGTYEMEADSGERFDVDIPPFSLDSPHQPVQLN</sequence>
<dbReference type="InterPro" id="IPR007474">
    <property type="entry name" value="ApaG_domain"/>
</dbReference>
<dbReference type="Pfam" id="PF04379">
    <property type="entry name" value="DUF525"/>
    <property type="match status" value="1"/>
</dbReference>
<dbReference type="NCBIfam" id="NF003967">
    <property type="entry name" value="PRK05461.1"/>
    <property type="match status" value="1"/>
</dbReference>
<dbReference type="PANTHER" id="PTHR14289:SF16">
    <property type="entry name" value="POLYMERASE DELTA-INTERACTING PROTEIN 2"/>
    <property type="match status" value="1"/>
</dbReference>
<dbReference type="EMBL" id="FNCE01000011">
    <property type="protein sequence ID" value="SDG41359.1"/>
    <property type="molecule type" value="Genomic_DNA"/>
</dbReference>
<evidence type="ECO:0000259" key="3">
    <source>
        <dbReference type="PROSITE" id="PS51087"/>
    </source>
</evidence>